<dbReference type="Proteomes" id="UP000736672">
    <property type="component" value="Unassembled WGS sequence"/>
</dbReference>
<dbReference type="AlphaFoldDB" id="A0A9P9GAL8"/>
<gene>
    <name evidence="2" type="ORF">B0J15DRAFT_529928</name>
</gene>
<feature type="transmembrane region" description="Helical" evidence="1">
    <location>
        <begin position="151"/>
        <end position="172"/>
    </location>
</feature>
<keyword evidence="3" id="KW-1185">Reference proteome</keyword>
<evidence type="ECO:0000313" key="3">
    <source>
        <dbReference type="Proteomes" id="UP000736672"/>
    </source>
</evidence>
<keyword evidence="1" id="KW-0472">Membrane</keyword>
<accession>A0A9P9GAL8</accession>
<name>A0A9P9GAL8_FUSSL</name>
<evidence type="ECO:0000313" key="2">
    <source>
        <dbReference type="EMBL" id="KAH7234217.1"/>
    </source>
</evidence>
<evidence type="ECO:0000256" key="1">
    <source>
        <dbReference type="SAM" id="Phobius"/>
    </source>
</evidence>
<dbReference type="OrthoDB" id="5088682at2759"/>
<proteinExistence type="predicted"/>
<comment type="caution">
    <text evidence="2">The sequence shown here is derived from an EMBL/GenBank/DDBJ whole genome shotgun (WGS) entry which is preliminary data.</text>
</comment>
<keyword evidence="1" id="KW-0812">Transmembrane</keyword>
<organism evidence="2 3">
    <name type="scientific">Fusarium solani</name>
    <name type="common">Filamentous fungus</name>
    <dbReference type="NCBI Taxonomy" id="169388"/>
    <lineage>
        <taxon>Eukaryota</taxon>
        <taxon>Fungi</taxon>
        <taxon>Dikarya</taxon>
        <taxon>Ascomycota</taxon>
        <taxon>Pezizomycotina</taxon>
        <taxon>Sordariomycetes</taxon>
        <taxon>Hypocreomycetidae</taxon>
        <taxon>Hypocreales</taxon>
        <taxon>Nectriaceae</taxon>
        <taxon>Fusarium</taxon>
        <taxon>Fusarium solani species complex</taxon>
    </lineage>
</organism>
<sequence>MDAPAATGLDLWLYARNAAQCVVSYPYFYLFPILTIARNSAIANSAGSDKLPNDSPNFFTAFIFPFKPFCVWVVEQVFREVLTTFLDRYLGHFAKTIITVVFCAPLKLLPCEAVELLIMSPAALPFRQAAQGLGVIPQHTDEATSETNSTWVLALFAAIIGPVGMVVLLEWFPATVICVRAALSLLDPGYGGGHGLRTLDS</sequence>
<protein>
    <submittedName>
        <fullName evidence="2">Uncharacterized protein</fullName>
    </submittedName>
</protein>
<reference evidence="2" key="1">
    <citation type="journal article" date="2021" name="Nat. Commun.">
        <title>Genetic determinants of endophytism in the Arabidopsis root mycobiome.</title>
        <authorList>
            <person name="Mesny F."/>
            <person name="Miyauchi S."/>
            <person name="Thiergart T."/>
            <person name="Pickel B."/>
            <person name="Atanasova L."/>
            <person name="Karlsson M."/>
            <person name="Huettel B."/>
            <person name="Barry K.W."/>
            <person name="Haridas S."/>
            <person name="Chen C."/>
            <person name="Bauer D."/>
            <person name="Andreopoulos W."/>
            <person name="Pangilinan J."/>
            <person name="LaButti K."/>
            <person name="Riley R."/>
            <person name="Lipzen A."/>
            <person name="Clum A."/>
            <person name="Drula E."/>
            <person name="Henrissat B."/>
            <person name="Kohler A."/>
            <person name="Grigoriev I.V."/>
            <person name="Martin F.M."/>
            <person name="Hacquard S."/>
        </authorList>
    </citation>
    <scope>NUCLEOTIDE SEQUENCE</scope>
    <source>
        <strain evidence="2">FSSC 5 MPI-SDFR-AT-0091</strain>
    </source>
</reference>
<keyword evidence="1" id="KW-1133">Transmembrane helix</keyword>
<dbReference type="EMBL" id="JAGTJS010000026">
    <property type="protein sequence ID" value="KAH7234217.1"/>
    <property type="molecule type" value="Genomic_DNA"/>
</dbReference>